<dbReference type="OMA" id="DYMVKTT"/>
<dbReference type="AlphaFoldDB" id="K3WQE1"/>
<sequence length="119" mass="14185">MCAVIRDEKERYKAHDPHLQAALTDHYDYMTKHLDPVLSKAIEEVLLYQPDQTADFLAQFLRGTVNPKKYTYLEIKRQQYFDRKVRHLVTLVINSAIKDRPEDPTTYLAEFFEARTKFY</sequence>
<dbReference type="EMBL" id="GL376560">
    <property type="status" value="NOT_ANNOTATED_CDS"/>
    <property type="molecule type" value="Genomic_DNA"/>
</dbReference>
<organism evidence="1 2">
    <name type="scientific">Globisporangium ultimum (strain ATCC 200006 / CBS 805.95 / DAOM BR144)</name>
    <name type="common">Pythium ultimum</name>
    <dbReference type="NCBI Taxonomy" id="431595"/>
    <lineage>
        <taxon>Eukaryota</taxon>
        <taxon>Sar</taxon>
        <taxon>Stramenopiles</taxon>
        <taxon>Oomycota</taxon>
        <taxon>Peronosporomycetes</taxon>
        <taxon>Pythiales</taxon>
        <taxon>Pythiaceae</taxon>
        <taxon>Globisporangium</taxon>
    </lineage>
</organism>
<dbReference type="Proteomes" id="UP000019132">
    <property type="component" value="Unassembled WGS sequence"/>
</dbReference>
<dbReference type="InParanoid" id="K3WQE1"/>
<dbReference type="eggNOG" id="ENOG502SUW3">
    <property type="taxonomic scope" value="Eukaryota"/>
</dbReference>
<evidence type="ECO:0000313" key="2">
    <source>
        <dbReference type="Proteomes" id="UP000019132"/>
    </source>
</evidence>
<evidence type="ECO:0000313" key="1">
    <source>
        <dbReference type="EnsemblProtists" id="PYU1_T007183"/>
    </source>
</evidence>
<reference evidence="1" key="3">
    <citation type="submission" date="2015-02" db="UniProtKB">
        <authorList>
            <consortium name="EnsemblProtists"/>
        </authorList>
    </citation>
    <scope>IDENTIFICATION</scope>
    <source>
        <strain evidence="1">DAOM BR144</strain>
    </source>
</reference>
<dbReference type="VEuPathDB" id="FungiDB:PYU1_G007168"/>
<accession>K3WQE1</accession>
<keyword evidence="2" id="KW-1185">Reference proteome</keyword>
<dbReference type="HOGENOM" id="CLU_2066150_0_0_1"/>
<name>K3WQE1_GLOUD</name>
<proteinExistence type="predicted"/>
<reference evidence="2" key="2">
    <citation type="submission" date="2010-04" db="EMBL/GenBank/DDBJ databases">
        <authorList>
            <person name="Buell R."/>
            <person name="Hamilton J."/>
            <person name="Hostetler J."/>
        </authorList>
    </citation>
    <scope>NUCLEOTIDE SEQUENCE [LARGE SCALE GENOMIC DNA]</scope>
    <source>
        <strain evidence="2">DAOM:BR144</strain>
    </source>
</reference>
<dbReference type="EnsemblProtists" id="PYU1_T007183">
    <property type="protein sequence ID" value="PYU1_T007183"/>
    <property type="gene ID" value="PYU1_G007168"/>
</dbReference>
<reference evidence="2" key="1">
    <citation type="journal article" date="2010" name="Genome Biol.">
        <title>Genome sequence of the necrotrophic plant pathogen Pythium ultimum reveals original pathogenicity mechanisms and effector repertoire.</title>
        <authorList>
            <person name="Levesque C.A."/>
            <person name="Brouwer H."/>
            <person name="Cano L."/>
            <person name="Hamilton J.P."/>
            <person name="Holt C."/>
            <person name="Huitema E."/>
            <person name="Raffaele S."/>
            <person name="Robideau G.P."/>
            <person name="Thines M."/>
            <person name="Win J."/>
            <person name="Zerillo M.M."/>
            <person name="Beakes G.W."/>
            <person name="Boore J.L."/>
            <person name="Busam D."/>
            <person name="Dumas B."/>
            <person name="Ferriera S."/>
            <person name="Fuerstenberg S.I."/>
            <person name="Gachon C.M."/>
            <person name="Gaulin E."/>
            <person name="Govers F."/>
            <person name="Grenville-Briggs L."/>
            <person name="Horner N."/>
            <person name="Hostetler J."/>
            <person name="Jiang R.H."/>
            <person name="Johnson J."/>
            <person name="Krajaejun T."/>
            <person name="Lin H."/>
            <person name="Meijer H.J."/>
            <person name="Moore B."/>
            <person name="Morris P."/>
            <person name="Phuntmart V."/>
            <person name="Puiu D."/>
            <person name="Shetty J."/>
            <person name="Stajich J.E."/>
            <person name="Tripathy S."/>
            <person name="Wawra S."/>
            <person name="van West P."/>
            <person name="Whitty B.R."/>
            <person name="Coutinho P.M."/>
            <person name="Henrissat B."/>
            <person name="Martin F."/>
            <person name="Thomas P.D."/>
            <person name="Tyler B.M."/>
            <person name="De Vries R.P."/>
            <person name="Kamoun S."/>
            <person name="Yandell M."/>
            <person name="Tisserat N."/>
            <person name="Buell C.R."/>
        </authorList>
    </citation>
    <scope>NUCLEOTIDE SEQUENCE</scope>
    <source>
        <strain evidence="2">DAOM:BR144</strain>
    </source>
</reference>
<protein>
    <submittedName>
        <fullName evidence="1">Uncharacterized protein</fullName>
    </submittedName>
</protein>